<keyword evidence="2" id="KW-1003">Cell membrane</keyword>
<evidence type="ECO:0000256" key="1">
    <source>
        <dbReference type="ARBA" id="ARBA00004651"/>
    </source>
</evidence>
<evidence type="ECO:0000256" key="4">
    <source>
        <dbReference type="ARBA" id="ARBA00022989"/>
    </source>
</evidence>
<evidence type="ECO:0000313" key="7">
    <source>
        <dbReference type="EMBL" id="WYW56034.1"/>
    </source>
</evidence>
<evidence type="ECO:0000256" key="5">
    <source>
        <dbReference type="ARBA" id="ARBA00023136"/>
    </source>
</evidence>
<dbReference type="InterPro" id="IPR050833">
    <property type="entry name" value="Poly_Biosynth_Transport"/>
</dbReference>
<keyword evidence="8" id="KW-1185">Reference proteome</keyword>
<sequence>MQALIRFVKKGIKPEQLFMLSVLLVNGGNYLYNLVLGRILGPEKFADAAILITFLLVLSFVAMTFQLVTAKFSVLFEDSVFSGFISKIYKNALFTGVFLAILIVVFSLQLQSFFRTTSSTMFVIFGIGVPFYFLMSVNRGVFQGKQELKSLSITYQSEMISRLLLTFTLLYLLDIDSSLIIAIGIFFSFIFGLLPFRTSNFYLSKKFVLDTANKKLVKNFFIITAFYELTQIIINNSDILLVKHYFESYEAGLYASLALIGRVVYFIAWMFVMLLLPTVVQLKKEGKDTLPILLKYVAYIAVIAATIVVSCFFFPDEIIKILFGSEYLSISNLLWKYASATGIFAISNIFAYYYLSLDKYVPVVLSGIFGMLQIVLVVLFHDSLEQVVHVQIIAMVLLLFVQLSFFFFKDSVKSKKIEEITKE</sequence>
<feature type="transmembrane region" description="Helical" evidence="6">
    <location>
        <begin position="48"/>
        <end position="70"/>
    </location>
</feature>
<feature type="transmembrane region" description="Helical" evidence="6">
    <location>
        <begin position="296"/>
        <end position="315"/>
    </location>
</feature>
<dbReference type="RefSeq" id="WP_340933853.1">
    <property type="nucleotide sequence ID" value="NZ_CP150496.1"/>
</dbReference>
<dbReference type="EMBL" id="CP150496">
    <property type="protein sequence ID" value="WYW56034.1"/>
    <property type="molecule type" value="Genomic_DNA"/>
</dbReference>
<feature type="transmembrane region" description="Helical" evidence="6">
    <location>
        <begin position="122"/>
        <end position="141"/>
    </location>
</feature>
<gene>
    <name evidence="7" type="ORF">WG950_01985</name>
</gene>
<name>A0ABZ2TU71_9FLAO</name>
<comment type="subcellular location">
    <subcellularLocation>
        <location evidence="1">Cell membrane</location>
        <topology evidence="1">Multi-pass membrane protein</topology>
    </subcellularLocation>
</comment>
<evidence type="ECO:0000256" key="2">
    <source>
        <dbReference type="ARBA" id="ARBA00022475"/>
    </source>
</evidence>
<organism evidence="7 8">
    <name type="scientific">Polaribacter marinaquae</name>
    <dbReference type="NCBI Taxonomy" id="1642819"/>
    <lineage>
        <taxon>Bacteria</taxon>
        <taxon>Pseudomonadati</taxon>
        <taxon>Bacteroidota</taxon>
        <taxon>Flavobacteriia</taxon>
        <taxon>Flavobacteriales</taxon>
        <taxon>Flavobacteriaceae</taxon>
    </lineage>
</organism>
<keyword evidence="5 6" id="KW-0472">Membrane</keyword>
<evidence type="ECO:0000256" key="6">
    <source>
        <dbReference type="SAM" id="Phobius"/>
    </source>
</evidence>
<proteinExistence type="predicted"/>
<feature type="transmembrane region" description="Helical" evidence="6">
    <location>
        <begin position="387"/>
        <end position="408"/>
    </location>
</feature>
<evidence type="ECO:0000313" key="8">
    <source>
        <dbReference type="Proteomes" id="UP001491088"/>
    </source>
</evidence>
<evidence type="ECO:0000256" key="3">
    <source>
        <dbReference type="ARBA" id="ARBA00022692"/>
    </source>
</evidence>
<feature type="transmembrane region" description="Helical" evidence="6">
    <location>
        <begin position="254"/>
        <end position="276"/>
    </location>
</feature>
<dbReference type="Pfam" id="PF13440">
    <property type="entry name" value="Polysacc_synt_3"/>
    <property type="match status" value="1"/>
</dbReference>
<feature type="transmembrane region" description="Helical" evidence="6">
    <location>
        <begin position="360"/>
        <end position="381"/>
    </location>
</feature>
<dbReference type="PANTHER" id="PTHR30250:SF28">
    <property type="entry name" value="POLYSACCHARIDE BIOSYNTHESIS PROTEIN"/>
    <property type="match status" value="1"/>
</dbReference>
<reference evidence="7 8" key="1">
    <citation type="submission" date="2024-03" db="EMBL/GenBank/DDBJ databases">
        <authorList>
            <person name="Cao K."/>
        </authorList>
    </citation>
    <scope>NUCLEOTIDE SEQUENCE [LARGE SCALE GENOMIC DNA]</scope>
    <source>
        <strain evidence="7 8">MCCC 1K00696</strain>
    </source>
</reference>
<keyword evidence="3 6" id="KW-0812">Transmembrane</keyword>
<accession>A0ABZ2TU71</accession>
<protein>
    <submittedName>
        <fullName evidence="7">Oligosaccharide flippase family protein</fullName>
    </submittedName>
</protein>
<feature type="transmembrane region" description="Helical" evidence="6">
    <location>
        <begin position="91"/>
        <end position="110"/>
    </location>
</feature>
<dbReference type="PANTHER" id="PTHR30250">
    <property type="entry name" value="PST FAMILY PREDICTED COLANIC ACID TRANSPORTER"/>
    <property type="match status" value="1"/>
</dbReference>
<keyword evidence="4 6" id="KW-1133">Transmembrane helix</keyword>
<feature type="transmembrane region" description="Helical" evidence="6">
    <location>
        <begin position="179"/>
        <end position="196"/>
    </location>
</feature>
<feature type="transmembrane region" description="Helical" evidence="6">
    <location>
        <begin position="17"/>
        <end position="36"/>
    </location>
</feature>
<feature type="transmembrane region" description="Helical" evidence="6">
    <location>
        <begin position="335"/>
        <end position="355"/>
    </location>
</feature>
<dbReference type="Proteomes" id="UP001491088">
    <property type="component" value="Chromosome"/>
</dbReference>